<sequence>MSFRKIIFFIIMIFVYISCSDESRSDVVDNKSQINPPSWIIGKWKLNSGAEYSYTFVNGDIIINSAGISMSIKPVADVGKYSQTSTDTSFTFTLHNTAAGDTYRFRKVSSTKLVSDLGLGGGYDYEFVKQ</sequence>
<dbReference type="KEGG" id="ctak:4412677_00924"/>
<evidence type="ECO:0008006" key="3">
    <source>
        <dbReference type="Google" id="ProtNLM"/>
    </source>
</evidence>
<dbReference type="EMBL" id="LT906465">
    <property type="protein sequence ID" value="SNV41452.1"/>
    <property type="molecule type" value="Genomic_DNA"/>
</dbReference>
<dbReference type="Proteomes" id="UP000215196">
    <property type="component" value="Chromosome 1"/>
</dbReference>
<evidence type="ECO:0000313" key="1">
    <source>
        <dbReference type="EMBL" id="SNV41452.1"/>
    </source>
</evidence>
<accession>A0A239X477</accession>
<evidence type="ECO:0000313" key="2">
    <source>
        <dbReference type="Proteomes" id="UP000215196"/>
    </source>
</evidence>
<organism evidence="1 2">
    <name type="scientific">Chryseobacterium taklimakanense</name>
    <dbReference type="NCBI Taxonomy" id="536441"/>
    <lineage>
        <taxon>Bacteria</taxon>
        <taxon>Pseudomonadati</taxon>
        <taxon>Bacteroidota</taxon>
        <taxon>Flavobacteriia</taxon>
        <taxon>Flavobacteriales</taxon>
        <taxon>Weeksellaceae</taxon>
        <taxon>Chryseobacterium group</taxon>
        <taxon>Chryseobacterium</taxon>
    </lineage>
</organism>
<name>A0A239X477_9FLAO</name>
<protein>
    <recommendedName>
        <fullName evidence="3">Lipocalin-like domain-containing protein</fullName>
    </recommendedName>
</protein>
<reference evidence="1 2" key="1">
    <citation type="submission" date="2017-06" db="EMBL/GenBank/DDBJ databases">
        <authorList>
            <consortium name="Pathogen Informatics"/>
        </authorList>
    </citation>
    <scope>NUCLEOTIDE SEQUENCE [LARGE SCALE GENOMIC DNA]</scope>
    <source>
        <strain evidence="1 2">NCTC13490</strain>
    </source>
</reference>
<keyword evidence="2" id="KW-1185">Reference proteome</keyword>
<proteinExistence type="predicted"/>
<dbReference type="AlphaFoldDB" id="A0A239X477"/>
<dbReference type="RefSeq" id="WP_157727363.1">
    <property type="nucleotide sequence ID" value="NZ_LT906465.1"/>
</dbReference>
<gene>
    <name evidence="1" type="ORF">SAMEA4412677_00924</name>
</gene>